<dbReference type="Proteomes" id="UP000663852">
    <property type="component" value="Unassembled WGS sequence"/>
</dbReference>
<evidence type="ECO:0000313" key="1">
    <source>
        <dbReference type="EMBL" id="CAF1513963.1"/>
    </source>
</evidence>
<name>A0A815U575_ADIRI</name>
<feature type="non-terminal residue" evidence="1">
    <location>
        <position position="1"/>
    </location>
</feature>
<gene>
    <name evidence="1" type="ORF">EDS130_LOCUS43429</name>
</gene>
<sequence length="326" mass="37809">MPQYSNQRYKRETAIDAWQDLHDFGTKNGTWPMKISKSIARDHCTCQMITPLKRLIEQCQMLKTGMELQKHFLDLLTTDTNVANTFGCHASKQIEVFFRRGSDDTQRIKKQHQSCIRRRRSLAFIYTNIAASSPFVEVQLNLTPPQMAMFIKGLQYVIPCQSRFLHRTNEQIIQKQYEMLFNTVTNCLQDNCMSASNKHVQEAFSELKTTVHELHVKKLSGHLNIRARYEHALVKNIRRLIDKQPHVIVRRTDKSKVFYIGKTDDFLRKAAAYMTTTNAYEVFSDNKSPLHNSLTAVQTLLGALLQEKVIDKKLCSKLLPKMNNLE</sequence>
<protein>
    <submittedName>
        <fullName evidence="1">Uncharacterized protein</fullName>
    </submittedName>
</protein>
<organism evidence="1 2">
    <name type="scientific">Adineta ricciae</name>
    <name type="common">Rotifer</name>
    <dbReference type="NCBI Taxonomy" id="249248"/>
    <lineage>
        <taxon>Eukaryota</taxon>
        <taxon>Metazoa</taxon>
        <taxon>Spiralia</taxon>
        <taxon>Gnathifera</taxon>
        <taxon>Rotifera</taxon>
        <taxon>Eurotatoria</taxon>
        <taxon>Bdelloidea</taxon>
        <taxon>Adinetida</taxon>
        <taxon>Adinetidae</taxon>
        <taxon>Adineta</taxon>
    </lineage>
</organism>
<reference evidence="1" key="1">
    <citation type="submission" date="2021-02" db="EMBL/GenBank/DDBJ databases">
        <authorList>
            <person name="Nowell W R."/>
        </authorList>
    </citation>
    <scope>NUCLEOTIDE SEQUENCE</scope>
</reference>
<comment type="caution">
    <text evidence="1">The sequence shown here is derived from an EMBL/GenBank/DDBJ whole genome shotgun (WGS) entry which is preliminary data.</text>
</comment>
<accession>A0A815U575</accession>
<evidence type="ECO:0000313" key="2">
    <source>
        <dbReference type="Proteomes" id="UP000663852"/>
    </source>
</evidence>
<dbReference type="AlphaFoldDB" id="A0A815U575"/>
<proteinExistence type="predicted"/>
<dbReference type="EMBL" id="CAJNOJ010000716">
    <property type="protein sequence ID" value="CAF1513963.1"/>
    <property type="molecule type" value="Genomic_DNA"/>
</dbReference>
<dbReference type="OrthoDB" id="10047136at2759"/>